<feature type="compositionally biased region" description="Low complexity" evidence="1">
    <location>
        <begin position="99"/>
        <end position="113"/>
    </location>
</feature>
<evidence type="ECO:0000313" key="4">
    <source>
        <dbReference type="Proteomes" id="UP000092971"/>
    </source>
</evidence>
<feature type="transmembrane region" description="Helical" evidence="2">
    <location>
        <begin position="7"/>
        <end position="25"/>
    </location>
</feature>
<feature type="region of interest" description="Disordered" evidence="1">
    <location>
        <begin position="52"/>
        <end position="121"/>
    </location>
</feature>
<dbReference type="AlphaFoldDB" id="A0A1B1YE26"/>
<feature type="compositionally biased region" description="Pro residues" evidence="1">
    <location>
        <begin position="88"/>
        <end position="98"/>
    </location>
</feature>
<reference evidence="3 4" key="1">
    <citation type="submission" date="2016-02" db="EMBL/GenBank/DDBJ databases">
        <title>Comparison of Clostridium stercorarium subspecies using comparative genomics and transcriptomics.</title>
        <authorList>
            <person name="Schellenberg J."/>
            <person name="Thallinger G."/>
            <person name="Levin D.B."/>
            <person name="Zhang X."/>
            <person name="Alvare G."/>
            <person name="Fristensky B."/>
            <person name="Sparling R."/>
        </authorList>
    </citation>
    <scope>NUCLEOTIDE SEQUENCE [LARGE SCALE GENOMIC DNA]</scope>
    <source>
        <strain evidence="3 4">DSM 2910</strain>
    </source>
</reference>
<keyword evidence="2" id="KW-1133">Transmembrane helix</keyword>
<sequence length="510" mass="57007">MRKDLRTVVLVPCILTCILAVLVIFDIKGISLVPAKSKGSKKVAVTVTPTPAAQPTLAHDTVEAPAHEPEPTDWESEIPSVSITPTNAPTPEPTPALTPAPTEAAANNPEHAPSGTPADEQKINFNAVYRADGKNYSLIADKNTMTYLILNKKDNSVRKTGFPFHSVYAEFPGEQLGPIIGHKDDRFVFMSNNKVVASDGIQEEVLLELDEIPNINAITKSENRVLAAFSTSAGQTVCIADLRNFYAEIYYEKSAINYSYMVLTDENFSYSKKRRIPAGPYYEFLYTARDGKVKLLAMVNEITDYTLDTGNNTVTIKTVGNDSFKIDLKTDKLTTSKSISKERTLYLPAYGDGIIENLTDIRFINRNDPDEPVVLKVLPTSYKADVYYNSYYDTFYFNFYLPGKENLLPSSGVAGSFTVIDYSVISLVENKFFRGSTVKNLLFSGQTGIGNAEIYLMEQYVSYNNEYVPFEMVYAWIPIKNSTKAYQIYMYVPYGESHEPYLDFIKQLIS</sequence>
<keyword evidence="2" id="KW-0472">Membrane</keyword>
<feature type="compositionally biased region" description="Basic and acidic residues" evidence="1">
    <location>
        <begin position="60"/>
        <end position="70"/>
    </location>
</feature>
<evidence type="ECO:0000256" key="1">
    <source>
        <dbReference type="SAM" id="MobiDB-lite"/>
    </source>
</evidence>
<organism evidence="3 4">
    <name type="scientific">Thermoclostridium stercorarium subsp. thermolacticum DSM 2910</name>
    <dbReference type="NCBI Taxonomy" id="1121336"/>
    <lineage>
        <taxon>Bacteria</taxon>
        <taxon>Bacillati</taxon>
        <taxon>Bacillota</taxon>
        <taxon>Clostridia</taxon>
        <taxon>Eubacteriales</taxon>
        <taxon>Oscillospiraceae</taxon>
        <taxon>Thermoclostridium</taxon>
    </lineage>
</organism>
<dbReference type="RefSeq" id="WP_015359371.1">
    <property type="nucleotide sequence ID" value="NZ_CP014672.1"/>
</dbReference>
<dbReference type="Proteomes" id="UP000092971">
    <property type="component" value="Chromosome"/>
</dbReference>
<gene>
    <name evidence="3" type="ORF">CSTERTH_08275</name>
</gene>
<protein>
    <submittedName>
        <fullName evidence="3">Uncharacterized protein</fullName>
    </submittedName>
</protein>
<name>A0A1B1YE26_THEST</name>
<dbReference type="EMBL" id="CP014672">
    <property type="protein sequence ID" value="ANW99022.1"/>
    <property type="molecule type" value="Genomic_DNA"/>
</dbReference>
<proteinExistence type="predicted"/>
<keyword evidence="2" id="KW-0812">Transmembrane</keyword>
<evidence type="ECO:0000256" key="2">
    <source>
        <dbReference type="SAM" id="Phobius"/>
    </source>
</evidence>
<evidence type="ECO:0000313" key="3">
    <source>
        <dbReference type="EMBL" id="ANW99022.1"/>
    </source>
</evidence>
<accession>A0A1B1YE26</accession>